<dbReference type="Proteomes" id="UP000186817">
    <property type="component" value="Unassembled WGS sequence"/>
</dbReference>
<feature type="region of interest" description="Disordered" evidence="1">
    <location>
        <begin position="1"/>
        <end position="39"/>
    </location>
</feature>
<sequence>MGLQESRESDESTSKPAYANAAPRDGTSRTLRETRTTDGELAEEMRRASCFRLLEAGKLLDGTWLHEAAVDNASRCVALTRGRPLIGHAVRKLTWASACSGSEGPAFLMNALEQCLRERGYDCQFVQAFACEVSEEKRKWISLIMQHGDCLSRDTDTDEAGDKAEGAAAAASSGAAGHVGACGHVRAAAAGHVGQNGTAGPVDYSRYPCIFKNIADLAGDKEVTCRGYEGQSLLVDSHAFGLPAHRSSQWVEQHMAYAAAAKLRWGQQPPEQLRSNRWYKTLTKREQDLLPLVQAVMPDCLFRDVSQNVSRVNVTTLTMDKATERMIHVAPTLLPKQLLWMDEAVAGRDKGGRLVLGREAMLLQGFPINPFLAKLEDVLPQMAWFPSEALMFDLAGNAMSLPVILAVLQAGFASLTWKASVMMADETPVALDEEVDSAVALATAAAELTGAAGQVAPGSAEKNSHKQLMPKLASNVATATCRAEILFSLDLKLSMTVKDTFGTSYASAYADEVSALAGITQTTKDFVLRSSGIEPDSMKLTFKRRTLEDADTLESLKAWPFVFPFTGVCKGREWQHDAIGDVPAICWRCGRHAMPSAAFEEIGGWSAWVSVRSLAELDLLYWLVQQAGGAGNPMAAMMDDPGAQVTWWVAVRWVGRSMARGGQVTRAGQFTSLGKVRTEYRHQLSVKAKAKTRLPGQALELSSLARIVSPTRKSSMLCHYSGDIGDATPAVVIASVQSAKSLNLAIQAKTGGVEVDWAQWVLGLKTDLEVWEDDGEEGGRSVFFSRTAAEWLARNRLTHKLVPEAFGFLSSGYGSGGFAMRVYAISTKEILEDVPVDTDSGAGVQCQALITRGAEEHMRLHMQKQGPCLLLWFAYGVRCSELAELQAKAEPEAVPSEPSIRSAEVEETVAGQVKQQIVEIPQVQEVMEEQEIPEVPQIIEQPKHRHVEQIVARRHVGPGFMEFERGVRSGIKHALGLYDVSVDVPVLLMVEEVVHVPVTQTQARPRLSHVEQQVEIPVQMMQEQTLHVPKEEVVHVPEIITQTRVQQGHVEQTIEATNPSPETTEPAEEKKEEAAAEGASPPDEEEKEETDAAAVDAPPETTEPPAEEKKEEEAAPEKKEEGASGATPAPAEPAQPEAKGEEEQVQVPKIIVRCSDEKVMKNEEIISALDSKVEDITEHTQACGCLILTAQRGKIRALYRRLLRVEDWRRDLGGGAYTGECVGNGLIEAIATCEE</sequence>
<gene>
    <name evidence="2" type="ORF">AK812_SmicGene43434</name>
</gene>
<feature type="region of interest" description="Disordered" evidence="1">
    <location>
        <begin position="1044"/>
        <end position="1145"/>
    </location>
</feature>
<feature type="compositionally biased region" description="Low complexity" evidence="1">
    <location>
        <begin position="1055"/>
        <end position="1064"/>
    </location>
</feature>
<keyword evidence="3" id="KW-1185">Reference proteome</keyword>
<feature type="compositionally biased region" description="Acidic residues" evidence="1">
    <location>
        <begin position="1082"/>
        <end position="1091"/>
    </location>
</feature>
<evidence type="ECO:0000313" key="3">
    <source>
        <dbReference type="Proteomes" id="UP000186817"/>
    </source>
</evidence>
<evidence type="ECO:0000256" key="1">
    <source>
        <dbReference type="SAM" id="MobiDB-lite"/>
    </source>
</evidence>
<feature type="compositionally biased region" description="Low complexity" evidence="1">
    <location>
        <begin position="1092"/>
        <end position="1104"/>
    </location>
</feature>
<dbReference type="OrthoDB" id="423221at2759"/>
<feature type="compositionally biased region" description="Basic and acidic residues" evidence="1">
    <location>
        <begin position="1106"/>
        <end position="1122"/>
    </location>
</feature>
<evidence type="ECO:0000313" key="2">
    <source>
        <dbReference type="EMBL" id="OLP76607.1"/>
    </source>
</evidence>
<feature type="compositionally biased region" description="Basic and acidic residues" evidence="1">
    <location>
        <begin position="1"/>
        <end position="13"/>
    </location>
</feature>
<proteinExistence type="predicted"/>
<feature type="compositionally biased region" description="Basic and acidic residues" evidence="1">
    <location>
        <begin position="26"/>
        <end position="39"/>
    </location>
</feature>
<reference evidence="2 3" key="1">
    <citation type="submission" date="2016-02" db="EMBL/GenBank/DDBJ databases">
        <title>Genome analysis of coral dinoflagellate symbionts highlights evolutionary adaptations to a symbiotic lifestyle.</title>
        <authorList>
            <person name="Aranda M."/>
            <person name="Li Y."/>
            <person name="Liew Y.J."/>
            <person name="Baumgarten S."/>
            <person name="Simakov O."/>
            <person name="Wilson M."/>
            <person name="Piel J."/>
            <person name="Ashoor H."/>
            <person name="Bougouffa S."/>
            <person name="Bajic V.B."/>
            <person name="Ryu T."/>
            <person name="Ravasi T."/>
            <person name="Bayer T."/>
            <person name="Micklem G."/>
            <person name="Kim H."/>
            <person name="Bhak J."/>
            <person name="Lajeunesse T.C."/>
            <person name="Voolstra C.R."/>
        </authorList>
    </citation>
    <scope>NUCLEOTIDE SEQUENCE [LARGE SCALE GENOMIC DNA]</scope>
    <source>
        <strain evidence="2 3">CCMP2467</strain>
    </source>
</reference>
<name>A0A1Q9C116_SYMMI</name>
<feature type="compositionally biased region" description="Low complexity" evidence="1">
    <location>
        <begin position="1126"/>
        <end position="1137"/>
    </location>
</feature>
<protein>
    <submittedName>
        <fullName evidence="2">Uncharacterized protein</fullName>
    </submittedName>
</protein>
<organism evidence="2 3">
    <name type="scientific">Symbiodinium microadriaticum</name>
    <name type="common">Dinoflagellate</name>
    <name type="synonym">Zooxanthella microadriatica</name>
    <dbReference type="NCBI Taxonomy" id="2951"/>
    <lineage>
        <taxon>Eukaryota</taxon>
        <taxon>Sar</taxon>
        <taxon>Alveolata</taxon>
        <taxon>Dinophyceae</taxon>
        <taxon>Suessiales</taxon>
        <taxon>Symbiodiniaceae</taxon>
        <taxon>Symbiodinium</taxon>
    </lineage>
</organism>
<dbReference type="EMBL" id="LSRX01001971">
    <property type="protein sequence ID" value="OLP76607.1"/>
    <property type="molecule type" value="Genomic_DNA"/>
</dbReference>
<dbReference type="AlphaFoldDB" id="A0A1Q9C116"/>
<accession>A0A1Q9C116</accession>
<comment type="caution">
    <text evidence="2">The sequence shown here is derived from an EMBL/GenBank/DDBJ whole genome shotgun (WGS) entry which is preliminary data.</text>
</comment>